<proteinExistence type="predicted"/>
<dbReference type="Proteomes" id="UP000037109">
    <property type="component" value="Unassembled WGS sequence"/>
</dbReference>
<dbReference type="OrthoDB" id="9811812at2"/>
<dbReference type="STRING" id="1459.AF332_16780"/>
<accession>A0A0M0GFN0</accession>
<name>A0A0M0GFN0_SPOGL</name>
<evidence type="ECO:0000259" key="1">
    <source>
        <dbReference type="Pfam" id="PF08818"/>
    </source>
</evidence>
<dbReference type="SUPFAM" id="SSF159888">
    <property type="entry name" value="YdhG-like"/>
    <property type="match status" value="1"/>
</dbReference>
<protein>
    <recommendedName>
        <fullName evidence="1">YdhG-like domain-containing protein</fullName>
    </recommendedName>
</protein>
<organism evidence="2 3">
    <name type="scientific">Sporosarcina globispora</name>
    <name type="common">Bacillus globisporus</name>
    <dbReference type="NCBI Taxonomy" id="1459"/>
    <lineage>
        <taxon>Bacteria</taxon>
        <taxon>Bacillati</taxon>
        <taxon>Bacillota</taxon>
        <taxon>Bacilli</taxon>
        <taxon>Bacillales</taxon>
        <taxon>Caryophanaceae</taxon>
        <taxon>Sporosarcina</taxon>
    </lineage>
</organism>
<comment type="caution">
    <text evidence="2">The sequence shown here is derived from an EMBL/GenBank/DDBJ whole genome shotgun (WGS) entry which is preliminary data.</text>
</comment>
<dbReference type="RefSeq" id="WP_053435667.1">
    <property type="nucleotide sequence ID" value="NZ_LGUF01000007.1"/>
</dbReference>
<dbReference type="AlphaFoldDB" id="A0A0M0GFN0"/>
<evidence type="ECO:0000313" key="2">
    <source>
        <dbReference type="EMBL" id="KON88292.1"/>
    </source>
</evidence>
<keyword evidence="3" id="KW-1185">Reference proteome</keyword>
<evidence type="ECO:0000313" key="3">
    <source>
        <dbReference type="Proteomes" id="UP000037109"/>
    </source>
</evidence>
<dbReference type="Gene3D" id="3.90.1150.200">
    <property type="match status" value="1"/>
</dbReference>
<gene>
    <name evidence="2" type="ORF">AF332_16780</name>
</gene>
<dbReference type="InterPro" id="IPR014922">
    <property type="entry name" value="YdhG-like"/>
</dbReference>
<reference evidence="3" key="1">
    <citation type="submission" date="2015-07" db="EMBL/GenBank/DDBJ databases">
        <title>Fjat-10036 dsm4.</title>
        <authorList>
            <person name="Liu B."/>
            <person name="Wang J."/>
            <person name="Zhu Y."/>
            <person name="Liu G."/>
            <person name="Chen Q."/>
            <person name="Chen Z."/>
            <person name="Lan J."/>
            <person name="Che J."/>
            <person name="Ge C."/>
            <person name="Shi H."/>
            <person name="Pan Z."/>
            <person name="Liu X."/>
        </authorList>
    </citation>
    <scope>NUCLEOTIDE SEQUENCE [LARGE SCALE GENOMIC DNA]</scope>
    <source>
        <strain evidence="3">DSM 4</strain>
    </source>
</reference>
<dbReference type="Pfam" id="PF08818">
    <property type="entry name" value="DUF1801"/>
    <property type="match status" value="1"/>
</dbReference>
<feature type="domain" description="YdhG-like" evidence="1">
    <location>
        <begin position="30"/>
        <end position="137"/>
    </location>
</feature>
<dbReference type="PATRIC" id="fig|1459.3.peg.3673"/>
<dbReference type="EMBL" id="LGUF01000007">
    <property type="protein sequence ID" value="KON88292.1"/>
    <property type="molecule type" value="Genomic_DNA"/>
</dbReference>
<sequence>MTTNKKSSESKKLNGPEQVAEFMNNLKHPHKEEIEEVRNIILSTNDKITEHIKWNAPSFCYEGEDRITFNLHGKGFIRLVFHCGTKVKDRNTNEPLVVDPSGILEWKAADRAIMKFTDQNDVKAKEEKLREVITKWLKVI</sequence>